<name>A0A2V5K825_9BACL</name>
<evidence type="ECO:0000256" key="2">
    <source>
        <dbReference type="SAM" id="MobiDB-lite"/>
    </source>
</evidence>
<evidence type="ECO:0000313" key="3">
    <source>
        <dbReference type="EMBL" id="PYI55508.1"/>
    </source>
</evidence>
<dbReference type="AlphaFoldDB" id="A0A2V5K825"/>
<feature type="coiled-coil region" evidence="1">
    <location>
        <begin position="35"/>
        <end position="62"/>
    </location>
</feature>
<dbReference type="Proteomes" id="UP000247476">
    <property type="component" value="Unassembled WGS sequence"/>
</dbReference>
<keyword evidence="4" id="KW-1185">Reference proteome</keyword>
<protein>
    <submittedName>
        <fullName evidence="3">Uncharacterized protein</fullName>
    </submittedName>
</protein>
<evidence type="ECO:0000313" key="4">
    <source>
        <dbReference type="Proteomes" id="UP000247476"/>
    </source>
</evidence>
<feature type="region of interest" description="Disordered" evidence="2">
    <location>
        <begin position="1"/>
        <end position="31"/>
    </location>
</feature>
<feature type="region of interest" description="Disordered" evidence="2">
    <location>
        <begin position="70"/>
        <end position="113"/>
    </location>
</feature>
<dbReference type="OrthoDB" id="2608012at2"/>
<gene>
    <name evidence="3" type="ORF">DLM86_07175</name>
</gene>
<evidence type="ECO:0000256" key="1">
    <source>
        <dbReference type="SAM" id="Coils"/>
    </source>
</evidence>
<organism evidence="3 4">
    <name type="scientific">Paenibacillus flagellatus</name>
    <dbReference type="NCBI Taxonomy" id="2211139"/>
    <lineage>
        <taxon>Bacteria</taxon>
        <taxon>Bacillati</taxon>
        <taxon>Bacillota</taxon>
        <taxon>Bacilli</taxon>
        <taxon>Bacillales</taxon>
        <taxon>Paenibacillaceae</taxon>
        <taxon>Paenibacillus</taxon>
    </lineage>
</organism>
<feature type="compositionally biased region" description="Basic and acidic residues" evidence="2">
    <location>
        <begin position="14"/>
        <end position="29"/>
    </location>
</feature>
<comment type="caution">
    <text evidence="3">The sequence shown here is derived from an EMBL/GenBank/DDBJ whole genome shotgun (WGS) entry which is preliminary data.</text>
</comment>
<dbReference type="RefSeq" id="WP_110839310.1">
    <property type="nucleotide sequence ID" value="NZ_QJVJ01000003.1"/>
</dbReference>
<proteinExistence type="predicted"/>
<accession>A0A2V5K825</accession>
<feature type="compositionally biased region" description="Polar residues" evidence="2">
    <location>
        <begin position="94"/>
        <end position="111"/>
    </location>
</feature>
<dbReference type="EMBL" id="QJVJ01000003">
    <property type="protein sequence ID" value="PYI55508.1"/>
    <property type="molecule type" value="Genomic_DNA"/>
</dbReference>
<reference evidence="3 4" key="1">
    <citation type="submission" date="2018-05" db="EMBL/GenBank/DDBJ databases">
        <title>Paenibacillus flagellatus sp. nov., isolated from selenium mineral soil.</title>
        <authorList>
            <person name="Dai X."/>
        </authorList>
    </citation>
    <scope>NUCLEOTIDE SEQUENCE [LARGE SCALE GENOMIC DNA]</scope>
    <source>
        <strain evidence="3 4">DXL2</strain>
    </source>
</reference>
<keyword evidence="1" id="KW-0175">Coiled coil</keyword>
<sequence>MIHPEAAVLSETLPPHHPDRADMAQEAARKPKLSMKVLQQHIRDLQEENRALAQRLLLLESRIVEEQLAKSEAAAAVESPPGSNGALGIHPESESGSRNSIHNDSNDTVSDAPQPILIPRSVRHPARKKTPFFVLLLGLFRFR</sequence>